<comment type="subcellular location">
    <subcellularLocation>
        <location evidence="1">Cytoplasm</location>
    </subcellularLocation>
</comment>
<organism evidence="12 13">
    <name type="scientific">Ancylomarina euxinus</name>
    <dbReference type="NCBI Taxonomy" id="2283627"/>
    <lineage>
        <taxon>Bacteria</taxon>
        <taxon>Pseudomonadati</taxon>
        <taxon>Bacteroidota</taxon>
        <taxon>Bacteroidia</taxon>
        <taxon>Marinilabiliales</taxon>
        <taxon>Marinifilaceae</taxon>
        <taxon>Ancylomarina</taxon>
    </lineage>
</organism>
<keyword evidence="4" id="KW-0575">Peroxidase</keyword>
<sequence>MQSLIGRKAPAFQANAVLNGNQITEGFSLDQFVGKKEVVFFFYPLDFTFVCPTELIAFQDKLEEFEKRNVAVVGCSVDSEFSHFAWLNTERNKGGIKGVTYPLVADLSKTIAENFGVLAADYDYDEEGNAVISGAPVAYRGLFLIDKKGIVRHSVINDLPLGRSVDEAIRMVDALQHFEENGEVCPANWSKGEKAMEATQEGVSEYLSDK</sequence>
<dbReference type="Gene3D" id="3.40.30.10">
    <property type="entry name" value="Glutaredoxin"/>
    <property type="match status" value="1"/>
</dbReference>
<dbReference type="AlphaFoldDB" id="A0A425XY61"/>
<dbReference type="PROSITE" id="PS51352">
    <property type="entry name" value="THIOREDOXIN_2"/>
    <property type="match status" value="1"/>
</dbReference>
<dbReference type="Pfam" id="PF00578">
    <property type="entry name" value="AhpC-TSA"/>
    <property type="match status" value="1"/>
</dbReference>
<dbReference type="InterPro" id="IPR013766">
    <property type="entry name" value="Thioredoxin_domain"/>
</dbReference>
<evidence type="ECO:0000259" key="11">
    <source>
        <dbReference type="PROSITE" id="PS51352"/>
    </source>
</evidence>
<dbReference type="GO" id="GO:0006979">
    <property type="term" value="P:response to oxidative stress"/>
    <property type="evidence" value="ECO:0007669"/>
    <property type="project" value="TreeGrafter"/>
</dbReference>
<gene>
    <name evidence="12" type="ORF">DWB61_14185</name>
</gene>
<dbReference type="Proteomes" id="UP000285794">
    <property type="component" value="Unassembled WGS sequence"/>
</dbReference>
<evidence type="ECO:0000256" key="7">
    <source>
        <dbReference type="ARBA" id="ARBA00023284"/>
    </source>
</evidence>
<name>A0A425XY61_9BACT</name>
<comment type="caution">
    <text evidence="12">The sequence shown here is derived from an EMBL/GenBank/DDBJ whole genome shotgun (WGS) entry which is preliminary data.</text>
</comment>
<feature type="domain" description="Thioredoxin" evidence="11">
    <location>
        <begin position="3"/>
        <end position="177"/>
    </location>
</feature>
<proteinExistence type="inferred from homology"/>
<dbReference type="GO" id="GO:0033554">
    <property type="term" value="P:cellular response to stress"/>
    <property type="evidence" value="ECO:0007669"/>
    <property type="project" value="TreeGrafter"/>
</dbReference>
<dbReference type="GO" id="GO:0005829">
    <property type="term" value="C:cytosol"/>
    <property type="evidence" value="ECO:0007669"/>
    <property type="project" value="TreeGrafter"/>
</dbReference>
<accession>A0A425XY61</accession>
<dbReference type="InterPro" id="IPR019479">
    <property type="entry name" value="Peroxiredoxin_C"/>
</dbReference>
<evidence type="ECO:0000256" key="4">
    <source>
        <dbReference type="ARBA" id="ARBA00022559"/>
    </source>
</evidence>
<dbReference type="EMBL" id="QQWG01000017">
    <property type="protein sequence ID" value="RRG19697.1"/>
    <property type="molecule type" value="Genomic_DNA"/>
</dbReference>
<evidence type="ECO:0000256" key="1">
    <source>
        <dbReference type="ARBA" id="ARBA00004496"/>
    </source>
</evidence>
<comment type="function">
    <text evidence="9">Thiol-specific peroxidase that catalyzes the reduction of hydrogen peroxide and organic hydroperoxides to water and alcohols, respectively. Plays a role in cell protection against oxidative stress by detoxifying peroxides.</text>
</comment>
<keyword evidence="7" id="KW-0676">Redox-active center</keyword>
<dbReference type="InterPro" id="IPR000866">
    <property type="entry name" value="AhpC/TSA"/>
</dbReference>
<evidence type="ECO:0000256" key="8">
    <source>
        <dbReference type="ARBA" id="ARBA00032824"/>
    </source>
</evidence>
<dbReference type="GO" id="GO:0045454">
    <property type="term" value="P:cell redox homeostasis"/>
    <property type="evidence" value="ECO:0007669"/>
    <property type="project" value="TreeGrafter"/>
</dbReference>
<dbReference type="PIRSF" id="PIRSF000239">
    <property type="entry name" value="AHPC"/>
    <property type="match status" value="1"/>
</dbReference>
<evidence type="ECO:0000256" key="10">
    <source>
        <dbReference type="PIRSR" id="PIRSR000239-1"/>
    </source>
</evidence>
<reference evidence="12 13" key="1">
    <citation type="submission" date="2018-07" db="EMBL/GenBank/DDBJ databases">
        <title>Draft genome sequence of Ancylomarina sp. M1P.</title>
        <authorList>
            <person name="Yadav S."/>
            <person name="Villanueva L."/>
            <person name="Damste J.S.S."/>
        </authorList>
    </citation>
    <scope>NUCLEOTIDE SEQUENCE [LARGE SCALE GENOMIC DNA]</scope>
    <source>
        <strain evidence="12 13">M1P</strain>
    </source>
</reference>
<dbReference type="SUPFAM" id="SSF52833">
    <property type="entry name" value="Thioredoxin-like"/>
    <property type="match status" value="1"/>
</dbReference>
<keyword evidence="13" id="KW-1185">Reference proteome</keyword>
<comment type="similarity">
    <text evidence="2">Belongs to the peroxiredoxin family. AhpC/Prx1 subfamily.</text>
</comment>
<keyword evidence="3" id="KW-0963">Cytoplasm</keyword>
<dbReference type="RefSeq" id="WP_125031545.1">
    <property type="nucleotide sequence ID" value="NZ_JAPXVP010000016.1"/>
</dbReference>
<dbReference type="OrthoDB" id="9812811at2"/>
<dbReference type="InterPro" id="IPR024706">
    <property type="entry name" value="Peroxiredoxin_AhpC-typ"/>
</dbReference>
<dbReference type="FunFam" id="3.40.30.10:FF:000002">
    <property type="entry name" value="Alkyl hydroperoxide reductase C"/>
    <property type="match status" value="1"/>
</dbReference>
<evidence type="ECO:0000313" key="13">
    <source>
        <dbReference type="Proteomes" id="UP000285794"/>
    </source>
</evidence>
<keyword evidence="5" id="KW-0560">Oxidoreductase</keyword>
<dbReference type="PANTHER" id="PTHR10681:SF128">
    <property type="entry name" value="THIOREDOXIN-DEPENDENT PEROXIDE REDUCTASE, MITOCHONDRIAL"/>
    <property type="match status" value="1"/>
</dbReference>
<dbReference type="Pfam" id="PF10417">
    <property type="entry name" value="1-cysPrx_C"/>
    <property type="match status" value="1"/>
</dbReference>
<evidence type="ECO:0000313" key="12">
    <source>
        <dbReference type="EMBL" id="RRG19697.1"/>
    </source>
</evidence>
<evidence type="ECO:0000256" key="9">
    <source>
        <dbReference type="ARBA" id="ARBA00037420"/>
    </source>
</evidence>
<dbReference type="InterPro" id="IPR050217">
    <property type="entry name" value="Peroxiredoxin"/>
</dbReference>
<evidence type="ECO:0000256" key="3">
    <source>
        <dbReference type="ARBA" id="ARBA00022490"/>
    </source>
</evidence>
<dbReference type="PANTHER" id="PTHR10681">
    <property type="entry name" value="THIOREDOXIN PEROXIDASE"/>
    <property type="match status" value="1"/>
</dbReference>
<dbReference type="CDD" id="cd03015">
    <property type="entry name" value="PRX_Typ2cys"/>
    <property type="match status" value="1"/>
</dbReference>
<evidence type="ECO:0000256" key="5">
    <source>
        <dbReference type="ARBA" id="ARBA00023002"/>
    </source>
</evidence>
<evidence type="ECO:0000256" key="6">
    <source>
        <dbReference type="ARBA" id="ARBA00023157"/>
    </source>
</evidence>
<evidence type="ECO:0000256" key="2">
    <source>
        <dbReference type="ARBA" id="ARBA00009796"/>
    </source>
</evidence>
<dbReference type="GO" id="GO:0042744">
    <property type="term" value="P:hydrogen peroxide catabolic process"/>
    <property type="evidence" value="ECO:0007669"/>
    <property type="project" value="TreeGrafter"/>
</dbReference>
<feature type="active site" description="Cysteine sulfenic acid (-SOH) intermediate; for peroxidase activity" evidence="10">
    <location>
        <position position="51"/>
    </location>
</feature>
<keyword evidence="6" id="KW-1015">Disulfide bond</keyword>
<protein>
    <recommendedName>
        <fullName evidence="8">Thioredoxin peroxidase</fullName>
    </recommendedName>
</protein>
<dbReference type="GO" id="GO:0008379">
    <property type="term" value="F:thioredoxin peroxidase activity"/>
    <property type="evidence" value="ECO:0007669"/>
    <property type="project" value="TreeGrafter"/>
</dbReference>
<dbReference type="InterPro" id="IPR036249">
    <property type="entry name" value="Thioredoxin-like_sf"/>
</dbReference>